<protein>
    <submittedName>
        <fullName evidence="14">Iron complex outermembrane receptor protein</fullName>
    </submittedName>
</protein>
<keyword evidence="3 8" id="KW-1134">Transmembrane beta strand</keyword>
<evidence type="ECO:0000256" key="2">
    <source>
        <dbReference type="ARBA" id="ARBA00022448"/>
    </source>
</evidence>
<dbReference type="EMBL" id="JACIEV010000004">
    <property type="protein sequence ID" value="MBB4153840.1"/>
    <property type="molecule type" value="Genomic_DNA"/>
</dbReference>
<feature type="region of interest" description="Disordered" evidence="10">
    <location>
        <begin position="40"/>
        <end position="62"/>
    </location>
</feature>
<evidence type="ECO:0000313" key="15">
    <source>
        <dbReference type="Proteomes" id="UP000529795"/>
    </source>
</evidence>
<feature type="signal peptide" evidence="11">
    <location>
        <begin position="1"/>
        <end position="24"/>
    </location>
</feature>
<evidence type="ECO:0000256" key="4">
    <source>
        <dbReference type="ARBA" id="ARBA00022692"/>
    </source>
</evidence>
<dbReference type="Pfam" id="PF07715">
    <property type="entry name" value="Plug"/>
    <property type="match status" value="1"/>
</dbReference>
<evidence type="ECO:0000256" key="9">
    <source>
        <dbReference type="RuleBase" id="RU003357"/>
    </source>
</evidence>
<evidence type="ECO:0000313" key="14">
    <source>
        <dbReference type="EMBL" id="MBB4153840.1"/>
    </source>
</evidence>
<evidence type="ECO:0000256" key="11">
    <source>
        <dbReference type="SAM" id="SignalP"/>
    </source>
</evidence>
<keyword evidence="15" id="KW-1185">Reference proteome</keyword>
<keyword evidence="7 8" id="KW-0998">Cell outer membrane</keyword>
<dbReference type="PANTHER" id="PTHR47234:SF2">
    <property type="entry name" value="TONB-DEPENDENT RECEPTOR"/>
    <property type="match status" value="1"/>
</dbReference>
<dbReference type="InterPro" id="IPR012910">
    <property type="entry name" value="Plug_dom"/>
</dbReference>
<evidence type="ECO:0000256" key="1">
    <source>
        <dbReference type="ARBA" id="ARBA00004571"/>
    </source>
</evidence>
<feature type="domain" description="TonB-dependent receptor plug" evidence="13">
    <location>
        <begin position="122"/>
        <end position="209"/>
    </location>
</feature>
<evidence type="ECO:0000256" key="7">
    <source>
        <dbReference type="ARBA" id="ARBA00023237"/>
    </source>
</evidence>
<evidence type="ECO:0000256" key="8">
    <source>
        <dbReference type="PROSITE-ProRule" id="PRU01360"/>
    </source>
</evidence>
<evidence type="ECO:0000256" key="6">
    <source>
        <dbReference type="ARBA" id="ARBA00023136"/>
    </source>
</evidence>
<dbReference type="GO" id="GO:0009279">
    <property type="term" value="C:cell outer membrane"/>
    <property type="evidence" value="ECO:0007669"/>
    <property type="project" value="UniProtKB-SubCell"/>
</dbReference>
<proteinExistence type="inferred from homology"/>
<evidence type="ECO:0000256" key="3">
    <source>
        <dbReference type="ARBA" id="ARBA00022452"/>
    </source>
</evidence>
<dbReference type="PROSITE" id="PS52016">
    <property type="entry name" value="TONB_DEPENDENT_REC_3"/>
    <property type="match status" value="1"/>
</dbReference>
<dbReference type="InterPro" id="IPR037066">
    <property type="entry name" value="Plug_dom_sf"/>
</dbReference>
<dbReference type="RefSeq" id="WP_183983791.1">
    <property type="nucleotide sequence ID" value="NZ_JACIEV010000004.1"/>
</dbReference>
<organism evidence="14 15">
    <name type="scientific">Sphingomonas jinjuensis</name>
    <dbReference type="NCBI Taxonomy" id="535907"/>
    <lineage>
        <taxon>Bacteria</taxon>
        <taxon>Pseudomonadati</taxon>
        <taxon>Pseudomonadota</taxon>
        <taxon>Alphaproteobacteria</taxon>
        <taxon>Sphingomonadales</taxon>
        <taxon>Sphingomonadaceae</taxon>
        <taxon>Sphingomonas</taxon>
    </lineage>
</organism>
<gene>
    <name evidence="14" type="ORF">GGQ80_001746</name>
</gene>
<keyword evidence="5 9" id="KW-0798">TonB box</keyword>
<keyword evidence="2 8" id="KW-0813">Transport</keyword>
<keyword evidence="11" id="KW-0732">Signal</keyword>
<name>A0A840F7C5_9SPHN</name>
<feature type="domain" description="TonB-dependent receptor-like beta-barrel" evidence="12">
    <location>
        <begin position="467"/>
        <end position="995"/>
    </location>
</feature>
<feature type="compositionally biased region" description="Low complexity" evidence="10">
    <location>
        <begin position="49"/>
        <end position="61"/>
    </location>
</feature>
<dbReference type="Gene3D" id="2.40.170.20">
    <property type="entry name" value="TonB-dependent receptor, beta-barrel domain"/>
    <property type="match status" value="1"/>
</dbReference>
<sequence length="1036" mass="108402">MRSSALVRAVLLAGSALASPAAIAQTAGAVVEPATGDAPPAVVATTQETPPANTPTGAATPLSGANLAATEQTNGEVIVTGSRIKQDPNNSALPLQIITNAEITRNGLSSPEQLISFLTTNGSGADNLASNADVTSGAQRGTNGLSAANLRGQGSAATLVLLNGRRVAAHGLSGSAVDVNQIPFAAIERVEVLKDGASAIYGTDAIGGVINFITRKDYKGIGVQAFNDITEEGGGNIYRLSAIAGYGDLDRQGFNIMGAVAYSWNKILRGSDRDFVNGNQPNRGLSIDTRGTPIATAFALNNAANIQRGAFAGQVGTLLGGTSGTFTNGGAAATGPLNGLLVPGGTTTYGAGGINYLNLPGGAGCESMDGGMAYDAQLWNNASARYACAWDTGRAAVIQQPIETLTYYARAVWRPVGSHELSLEVTGSDAKSAKSFSNPQVSTNTSNFQVTYPLNSLTAPTYNAVYNAIAGQFPGVAANYGKPIAFRWRCIACGPREYKTDTKTLRIALAAEGPLWEGWDYRAGGSYSRSEATSVLGSGYYYRGTLASGAYDPSAPTAPGAAGPGLAGLINSGILNPFSLQQSDAALAGLNAVSAFGATLYGGKYELRQVDYSISGPLFRLWGDQSVQLAAGIDYRRETYSFNGSAAAAATAPNIFLAAFDNVNALTPRNRTVKAAYAEMLVPILPGLEVSAAGRVDDYTGFGTTTNPKVSIKFRPWAPLLFRGSYNTGFRVPAFNQIFNGATVSPYSGSDLADPIRCPGGVPNATVPACAIIRPDVITGGNPQLGPETARQFSAGVVIQPAPMFSASVDWWKIDVDDTIQLLTLRQLIDNAALFPTRFQRDASGTIIGLDDTWINAGSRRTQGLEVALRGGVNALGGLFSAGLDGTYLLKKREKLTPTSAYGPSLIGVFTFAGDLGVRWKHNAFVSYSTDQWVLAFTQIFRKGYKNFALPGIAAGTVTRPDYNTRVNDYIIYNLSGSYTGLAPGFRITAGVRNLFNIDPPFAVTYDGNTGAGGSWEPRIADPRGRSYTMSVEVKF</sequence>
<comment type="similarity">
    <text evidence="8 9">Belongs to the TonB-dependent receptor family.</text>
</comment>
<keyword evidence="4 8" id="KW-0812">Transmembrane</keyword>
<comment type="subcellular location">
    <subcellularLocation>
        <location evidence="1 8">Cell outer membrane</location>
        <topology evidence="1 8">Multi-pass membrane protein</topology>
    </subcellularLocation>
</comment>
<dbReference type="InterPro" id="IPR000531">
    <property type="entry name" value="Beta-barrel_TonB"/>
</dbReference>
<dbReference type="InterPro" id="IPR036942">
    <property type="entry name" value="Beta-barrel_TonB_sf"/>
</dbReference>
<keyword evidence="6 8" id="KW-0472">Membrane</keyword>
<keyword evidence="14" id="KW-0675">Receptor</keyword>
<dbReference type="PANTHER" id="PTHR47234">
    <property type="match status" value="1"/>
</dbReference>
<dbReference type="AlphaFoldDB" id="A0A840F7C5"/>
<accession>A0A840F7C5</accession>
<dbReference type="Proteomes" id="UP000529795">
    <property type="component" value="Unassembled WGS sequence"/>
</dbReference>
<feature type="chain" id="PRO_5032549414" evidence="11">
    <location>
        <begin position="25"/>
        <end position="1036"/>
    </location>
</feature>
<dbReference type="InterPro" id="IPR039426">
    <property type="entry name" value="TonB-dep_rcpt-like"/>
</dbReference>
<dbReference type="Pfam" id="PF00593">
    <property type="entry name" value="TonB_dep_Rec_b-barrel"/>
    <property type="match status" value="1"/>
</dbReference>
<comment type="caution">
    <text evidence="14">The sequence shown here is derived from an EMBL/GenBank/DDBJ whole genome shotgun (WGS) entry which is preliminary data.</text>
</comment>
<dbReference type="SUPFAM" id="SSF56935">
    <property type="entry name" value="Porins"/>
    <property type="match status" value="1"/>
</dbReference>
<evidence type="ECO:0000256" key="10">
    <source>
        <dbReference type="SAM" id="MobiDB-lite"/>
    </source>
</evidence>
<evidence type="ECO:0000259" key="12">
    <source>
        <dbReference type="Pfam" id="PF00593"/>
    </source>
</evidence>
<evidence type="ECO:0000259" key="13">
    <source>
        <dbReference type="Pfam" id="PF07715"/>
    </source>
</evidence>
<evidence type="ECO:0000256" key="5">
    <source>
        <dbReference type="ARBA" id="ARBA00023077"/>
    </source>
</evidence>
<reference evidence="14 15" key="1">
    <citation type="submission" date="2020-08" db="EMBL/GenBank/DDBJ databases">
        <title>Genomic Encyclopedia of Type Strains, Phase IV (KMG-IV): sequencing the most valuable type-strain genomes for metagenomic binning, comparative biology and taxonomic classification.</title>
        <authorList>
            <person name="Goeker M."/>
        </authorList>
    </citation>
    <scope>NUCLEOTIDE SEQUENCE [LARGE SCALE GENOMIC DNA]</scope>
    <source>
        <strain evidence="14 15">YC6723</strain>
    </source>
</reference>
<dbReference type="Gene3D" id="2.170.130.10">
    <property type="entry name" value="TonB-dependent receptor, plug domain"/>
    <property type="match status" value="1"/>
</dbReference>